<evidence type="ECO:0008006" key="3">
    <source>
        <dbReference type="Google" id="ProtNLM"/>
    </source>
</evidence>
<accession>A0ABS5Z655</accession>
<gene>
    <name evidence="1" type="ORF">KCG35_00525</name>
</gene>
<comment type="caution">
    <text evidence="1">The sequence shown here is derived from an EMBL/GenBank/DDBJ whole genome shotgun (WGS) entry which is preliminary data.</text>
</comment>
<dbReference type="EMBL" id="JAGSOY010000001">
    <property type="protein sequence ID" value="MBU2709535.1"/>
    <property type="molecule type" value="Genomic_DNA"/>
</dbReference>
<keyword evidence="2" id="KW-1185">Reference proteome</keyword>
<evidence type="ECO:0000313" key="2">
    <source>
        <dbReference type="Proteomes" id="UP000690515"/>
    </source>
</evidence>
<sequence>MIYKVFSLSILIYYLSLSSITHALTTKPNLIIPITVNAQIHSYSPLTNNTAINYTILIPQNETTLTFSTSMTGIEDNLEINVVEDPNYEHLTCQFTKIDNKGHSTCSIYIVKKGIYIVQIRPKYLIHTIKLTSNTEHLSVKTGYCYQETQTPKSDLSDLISQFHGTNWLSTLKSTYDRRWPSGAMLVRAQANDPYFSQFIDKTSFRKMAESLMVAIHEETHMYDLNSKRTDWEQNLTAFVNQYWQPKVPIHKGFPRKEILPLIEGNATKSWDDIYLRDSVQGNYLMQGVLSELNAGLMGLAGVGIVGEFVDGYGASNARDSATAYMYHLQLYLRHAKTNHPSYYNKINNEKLFKDFVLIQWLRMHYYLEFTKKFSKLDTNSSAITKLLYHPHNIEAIENITGHSLLLGNNKNCLPENDPFEPPF</sequence>
<dbReference type="Proteomes" id="UP000690515">
    <property type="component" value="Unassembled WGS sequence"/>
</dbReference>
<protein>
    <recommendedName>
        <fullName evidence="3">Peptidase M61 catalytic domain-containing protein</fullName>
    </recommendedName>
</protein>
<dbReference type="RefSeq" id="WP_215817701.1">
    <property type="nucleotide sequence ID" value="NZ_JAGSOY010000001.1"/>
</dbReference>
<evidence type="ECO:0000313" key="1">
    <source>
        <dbReference type="EMBL" id="MBU2709535.1"/>
    </source>
</evidence>
<reference evidence="1 2" key="1">
    <citation type="submission" date="2021-04" db="EMBL/GenBank/DDBJ databases">
        <authorList>
            <person name="Pira H."/>
            <person name="Risdian C."/>
            <person name="Wink J."/>
        </authorList>
    </citation>
    <scope>NUCLEOTIDE SEQUENCE [LARGE SCALE GENOMIC DNA]</scope>
    <source>
        <strain evidence="1 2">WH53</strain>
    </source>
</reference>
<organism evidence="1 2">
    <name type="scientific">Zooshikella harenae</name>
    <dbReference type="NCBI Taxonomy" id="2827238"/>
    <lineage>
        <taxon>Bacteria</taxon>
        <taxon>Pseudomonadati</taxon>
        <taxon>Pseudomonadota</taxon>
        <taxon>Gammaproteobacteria</taxon>
        <taxon>Oceanospirillales</taxon>
        <taxon>Zooshikellaceae</taxon>
        <taxon>Zooshikella</taxon>
    </lineage>
</organism>
<name>A0ABS5Z655_9GAMM</name>
<proteinExistence type="predicted"/>